<evidence type="ECO:0008006" key="4">
    <source>
        <dbReference type="Google" id="ProtNLM"/>
    </source>
</evidence>
<accession>A0A2G9T4X4</accession>
<dbReference type="EMBL" id="KZ421649">
    <property type="protein sequence ID" value="PIO52995.1"/>
    <property type="molecule type" value="Genomic_DNA"/>
</dbReference>
<name>A0A2G9T4X4_TELCI</name>
<sequence>LDRRNDSLLYLWLLVLVHHLRIQEDQIVLRADVALAHHLRTDTRDAVPQEVQQEDEHVHHRNINPHHRSSASSATPILTTRPIVLSSEASPRELWMPSLKEDAFTVSMFTRQVIVVATSTVECVALTTIIQHSVPTVATSIGTSVRTAKNSSKQCTSFTRTTTSATRSS</sequence>
<evidence type="ECO:0000313" key="3">
    <source>
        <dbReference type="Proteomes" id="UP000230423"/>
    </source>
</evidence>
<protein>
    <recommendedName>
        <fullName evidence="4">Secreted protein</fullName>
    </recommendedName>
</protein>
<keyword evidence="1" id="KW-0732">Signal</keyword>
<dbReference type="Proteomes" id="UP000230423">
    <property type="component" value="Unassembled WGS sequence"/>
</dbReference>
<gene>
    <name evidence="2" type="ORF">TELCIR_25690</name>
</gene>
<feature type="chain" id="PRO_5013910092" description="Secreted protein" evidence="1">
    <location>
        <begin position="23"/>
        <end position="169"/>
    </location>
</feature>
<proteinExistence type="predicted"/>
<dbReference type="AlphaFoldDB" id="A0A2G9T4X4"/>
<evidence type="ECO:0000256" key="1">
    <source>
        <dbReference type="SAM" id="SignalP"/>
    </source>
</evidence>
<feature type="signal peptide" evidence="1">
    <location>
        <begin position="1"/>
        <end position="22"/>
    </location>
</feature>
<feature type="non-terminal residue" evidence="2">
    <location>
        <position position="1"/>
    </location>
</feature>
<organism evidence="2 3">
    <name type="scientific">Teladorsagia circumcincta</name>
    <name type="common">Brown stomach worm</name>
    <name type="synonym">Ostertagia circumcincta</name>
    <dbReference type="NCBI Taxonomy" id="45464"/>
    <lineage>
        <taxon>Eukaryota</taxon>
        <taxon>Metazoa</taxon>
        <taxon>Ecdysozoa</taxon>
        <taxon>Nematoda</taxon>
        <taxon>Chromadorea</taxon>
        <taxon>Rhabditida</taxon>
        <taxon>Rhabditina</taxon>
        <taxon>Rhabditomorpha</taxon>
        <taxon>Strongyloidea</taxon>
        <taxon>Trichostrongylidae</taxon>
        <taxon>Teladorsagia</taxon>
    </lineage>
</organism>
<feature type="non-terminal residue" evidence="2">
    <location>
        <position position="169"/>
    </location>
</feature>
<keyword evidence="3" id="KW-1185">Reference proteome</keyword>
<evidence type="ECO:0000313" key="2">
    <source>
        <dbReference type="EMBL" id="PIO52995.1"/>
    </source>
</evidence>
<reference evidence="2 3" key="1">
    <citation type="submission" date="2015-09" db="EMBL/GenBank/DDBJ databases">
        <title>Draft genome of the parasitic nematode Teladorsagia circumcincta isolate WARC Sus (inbred).</title>
        <authorList>
            <person name="Mitreva M."/>
        </authorList>
    </citation>
    <scope>NUCLEOTIDE SEQUENCE [LARGE SCALE GENOMIC DNA]</scope>
    <source>
        <strain evidence="2 3">S</strain>
    </source>
</reference>